<evidence type="ECO:0000256" key="4">
    <source>
        <dbReference type="ARBA" id="ARBA00018350"/>
    </source>
</evidence>
<keyword evidence="8 9" id="KW-0687">Ribonucleoprotein</keyword>
<dbReference type="PIRSF" id="PIRSF038922">
    <property type="entry name" value="SRP72"/>
    <property type="match status" value="1"/>
</dbReference>
<dbReference type="InterPro" id="IPR013699">
    <property type="entry name" value="Signal_recog_part_SRP72_RNA-bd"/>
</dbReference>
<dbReference type="InterPro" id="IPR031545">
    <property type="entry name" value="SRP72_TPR-like"/>
</dbReference>
<dbReference type="Pfam" id="PF17004">
    <property type="entry name" value="SRP_TPR_like"/>
    <property type="match status" value="1"/>
</dbReference>
<evidence type="ECO:0000256" key="2">
    <source>
        <dbReference type="ARBA" id="ARBA00004496"/>
    </source>
</evidence>
<evidence type="ECO:0000259" key="11">
    <source>
        <dbReference type="Pfam" id="PF08492"/>
    </source>
</evidence>
<dbReference type="InterPro" id="IPR019734">
    <property type="entry name" value="TPR_rpt"/>
</dbReference>
<keyword evidence="6" id="KW-0256">Endoplasmic reticulum</keyword>
<feature type="compositionally biased region" description="Low complexity" evidence="10">
    <location>
        <begin position="543"/>
        <end position="560"/>
    </location>
</feature>
<dbReference type="InterPro" id="IPR011990">
    <property type="entry name" value="TPR-like_helical_dom_sf"/>
</dbReference>
<evidence type="ECO:0000256" key="6">
    <source>
        <dbReference type="ARBA" id="ARBA00022824"/>
    </source>
</evidence>
<feature type="compositionally biased region" description="Basic residues" evidence="10">
    <location>
        <begin position="676"/>
        <end position="685"/>
    </location>
</feature>
<dbReference type="PANTHER" id="PTHR14094:SF9">
    <property type="entry name" value="SIGNAL RECOGNITION PARTICLE SUBUNIT SRP72"/>
    <property type="match status" value="1"/>
</dbReference>
<feature type="region of interest" description="Disordered" evidence="10">
    <location>
        <begin position="532"/>
        <end position="636"/>
    </location>
</feature>
<comment type="caution">
    <text evidence="12">The sequence shown here is derived from an EMBL/GenBank/DDBJ whole genome shotgun (WGS) entry which is preliminary data.</text>
</comment>
<evidence type="ECO:0000256" key="7">
    <source>
        <dbReference type="ARBA" id="ARBA00023135"/>
    </source>
</evidence>
<dbReference type="EMBL" id="JAPMOS010000008">
    <property type="protein sequence ID" value="KAJ4461353.1"/>
    <property type="molecule type" value="Genomic_DNA"/>
</dbReference>
<comment type="function">
    <text evidence="9">Component of the signal recognition particle (SRP) complex, a ribonucleoprotein complex that mediates the cotranslational targeting of secretory and membrane proteins to the endoplasmic reticulum (ER).</text>
</comment>
<proteinExistence type="inferred from homology"/>
<dbReference type="Proteomes" id="UP001141327">
    <property type="component" value="Unassembled WGS sequence"/>
</dbReference>
<keyword evidence="13" id="KW-1185">Reference proteome</keyword>
<comment type="subcellular location">
    <subcellularLocation>
        <location evidence="2 9">Cytoplasm</location>
    </subcellularLocation>
    <subcellularLocation>
        <location evidence="1">Endoplasmic reticulum</location>
    </subcellularLocation>
</comment>
<evidence type="ECO:0000313" key="12">
    <source>
        <dbReference type="EMBL" id="KAJ4461353.1"/>
    </source>
</evidence>
<evidence type="ECO:0000313" key="13">
    <source>
        <dbReference type="Proteomes" id="UP001141327"/>
    </source>
</evidence>
<dbReference type="Gene3D" id="1.25.40.10">
    <property type="entry name" value="Tetratricopeptide repeat domain"/>
    <property type="match status" value="2"/>
</dbReference>
<dbReference type="InterPro" id="IPR026270">
    <property type="entry name" value="SRP72"/>
</dbReference>
<feature type="compositionally biased region" description="Basic and acidic residues" evidence="10">
    <location>
        <begin position="657"/>
        <end position="668"/>
    </location>
</feature>
<evidence type="ECO:0000256" key="3">
    <source>
        <dbReference type="ARBA" id="ARBA00007676"/>
    </source>
</evidence>
<dbReference type="Pfam" id="PF08492">
    <property type="entry name" value="SRP72"/>
    <property type="match status" value="1"/>
</dbReference>
<comment type="similarity">
    <text evidence="3 9">Belongs to the SRP72 family.</text>
</comment>
<sequence>MDPKKLELVQQNFASLETALSEEDYEVALTICDRILAEIPNDPDAVNCKAKCLVKDGKFADTLAFIETLPAGSFLFEKAYSLYRLQRTPEALTTLQAIPAAEKSNSVLHLEAQLAYRSQKYDQAVSIYESLFEKDPKNAELQANLLSAIALSNRPQDSTRFLPRPSPDSAYEVLYNGACALARGDQLEQALQCLTFAERACQRHAEEDPEEAAAELAAIQTQRAFVQQLLGREEEALRTYQAVIQAKPADVVLLGVATHNAVTLTAGERGPIESLKQLRGITSEAVMAKLTAAQRTALHCTRALLHIGARKLDQAREALRQAEEADPENEQVPLAKALLAIREKRLPKAEECLKAANLRHPEHSRVAFALAQLYLSMAAAVPHTAARSLEQAARIMAALPPAQKFAPGLMGIQVAILERCGLVAEAAQLLDDALAHWEKAGPKAVGSPYHTLLQAASRFRLQHEQWRQAAQLWRAILQLDPADLAAQAGLVIAESYFDTAAAERDSQGLPAGEAAGAEAIDQLELRADGRKVKKPEAPPAAPAPAAGPAKAAAAAAAADATEVGPQPPALPRMFMPSGPSCLHPASSPPQKKKKRKRKIRLPARYDPSKAPDPLRWLPMRDRDPKRKARQITGTNYQKVTQGSVSVAAVHVPTAKTSEQEARETEAKVRAAAATHGKPKKGGRRR</sequence>
<feature type="compositionally biased region" description="Basic residues" evidence="10">
    <location>
        <begin position="590"/>
        <end position="601"/>
    </location>
</feature>
<feature type="region of interest" description="Disordered" evidence="10">
    <location>
        <begin position="652"/>
        <end position="685"/>
    </location>
</feature>
<dbReference type="PANTHER" id="PTHR14094">
    <property type="entry name" value="SIGNAL RECOGNITION PARTICLE 72"/>
    <property type="match status" value="1"/>
</dbReference>
<evidence type="ECO:0000256" key="8">
    <source>
        <dbReference type="ARBA" id="ARBA00023274"/>
    </source>
</evidence>
<evidence type="ECO:0000256" key="1">
    <source>
        <dbReference type="ARBA" id="ARBA00004240"/>
    </source>
</evidence>
<dbReference type="SMART" id="SM00028">
    <property type="entry name" value="TPR"/>
    <property type="match status" value="4"/>
</dbReference>
<dbReference type="SUPFAM" id="SSF48452">
    <property type="entry name" value="TPR-like"/>
    <property type="match status" value="2"/>
</dbReference>
<gene>
    <name evidence="12" type="ORF">PAPYR_2409</name>
</gene>
<keyword evidence="5 9" id="KW-0963">Cytoplasm</keyword>
<keyword evidence="7 9" id="KW-0733">Signal recognition particle</keyword>
<accession>A0ABQ8UQB0</accession>
<organism evidence="12 13">
    <name type="scientific">Paratrimastix pyriformis</name>
    <dbReference type="NCBI Taxonomy" id="342808"/>
    <lineage>
        <taxon>Eukaryota</taxon>
        <taxon>Metamonada</taxon>
        <taxon>Preaxostyla</taxon>
        <taxon>Paratrimastigidae</taxon>
        <taxon>Paratrimastix</taxon>
    </lineage>
</organism>
<evidence type="ECO:0000256" key="10">
    <source>
        <dbReference type="SAM" id="MobiDB-lite"/>
    </source>
</evidence>
<evidence type="ECO:0000256" key="5">
    <source>
        <dbReference type="ARBA" id="ARBA00022490"/>
    </source>
</evidence>
<feature type="domain" description="Signal recognition particle SRP72 subunit RNA-binding" evidence="11">
    <location>
        <begin position="590"/>
        <end position="622"/>
    </location>
</feature>
<reference evidence="12" key="1">
    <citation type="journal article" date="2022" name="bioRxiv">
        <title>Genomics of Preaxostyla Flagellates Illuminates Evolutionary Transitions and the Path Towards Mitochondrial Loss.</title>
        <authorList>
            <person name="Novak L.V.F."/>
            <person name="Treitli S.C."/>
            <person name="Pyrih J."/>
            <person name="Halakuc P."/>
            <person name="Pipaliya S.V."/>
            <person name="Vacek V."/>
            <person name="Brzon O."/>
            <person name="Soukal P."/>
            <person name="Eme L."/>
            <person name="Dacks J.B."/>
            <person name="Karnkowska A."/>
            <person name="Elias M."/>
            <person name="Hampl V."/>
        </authorList>
    </citation>
    <scope>NUCLEOTIDE SEQUENCE</scope>
    <source>
        <strain evidence="12">RCP-MX</strain>
    </source>
</reference>
<protein>
    <recommendedName>
        <fullName evidence="4 9">Signal recognition particle subunit SRP72</fullName>
    </recommendedName>
</protein>
<name>A0ABQ8UQB0_9EUKA</name>
<dbReference type="Pfam" id="PF14559">
    <property type="entry name" value="TPR_19"/>
    <property type="match status" value="1"/>
</dbReference>
<evidence type="ECO:0000256" key="9">
    <source>
        <dbReference type="PIRNR" id="PIRNR038922"/>
    </source>
</evidence>